<gene>
    <name evidence="1" type="ORF">E3N88_03647</name>
</gene>
<accession>A0A5N6Q9G3</accession>
<dbReference type="EMBL" id="SZYD01000001">
    <property type="protein sequence ID" value="KAD7480511.1"/>
    <property type="molecule type" value="Genomic_DNA"/>
</dbReference>
<reference evidence="1 2" key="1">
    <citation type="submission" date="2019-05" db="EMBL/GenBank/DDBJ databases">
        <title>Mikania micrantha, genome provides insights into the molecular mechanism of rapid growth.</title>
        <authorList>
            <person name="Liu B."/>
        </authorList>
    </citation>
    <scope>NUCLEOTIDE SEQUENCE [LARGE SCALE GENOMIC DNA]</scope>
    <source>
        <strain evidence="1">NLD-2019</strain>
        <tissue evidence="1">Leaf</tissue>
    </source>
</reference>
<name>A0A5N6Q9G3_9ASTR</name>
<dbReference type="AlphaFoldDB" id="A0A5N6Q9G3"/>
<sequence length="75" mass="7973">MRSYELSKSPAKVDCNSNQATRLAYAGAATIRFILQASFSMAFQISSSYHLTLPDLAKRATPINDGADGACSSPS</sequence>
<proteinExistence type="predicted"/>
<keyword evidence="2" id="KW-1185">Reference proteome</keyword>
<evidence type="ECO:0000313" key="2">
    <source>
        <dbReference type="Proteomes" id="UP000326396"/>
    </source>
</evidence>
<protein>
    <submittedName>
        <fullName evidence="1">Uncharacterized protein</fullName>
    </submittedName>
</protein>
<organism evidence="1 2">
    <name type="scientific">Mikania micrantha</name>
    <name type="common">bitter vine</name>
    <dbReference type="NCBI Taxonomy" id="192012"/>
    <lineage>
        <taxon>Eukaryota</taxon>
        <taxon>Viridiplantae</taxon>
        <taxon>Streptophyta</taxon>
        <taxon>Embryophyta</taxon>
        <taxon>Tracheophyta</taxon>
        <taxon>Spermatophyta</taxon>
        <taxon>Magnoliopsida</taxon>
        <taxon>eudicotyledons</taxon>
        <taxon>Gunneridae</taxon>
        <taxon>Pentapetalae</taxon>
        <taxon>asterids</taxon>
        <taxon>campanulids</taxon>
        <taxon>Asterales</taxon>
        <taxon>Asteraceae</taxon>
        <taxon>Asteroideae</taxon>
        <taxon>Heliantheae alliance</taxon>
        <taxon>Eupatorieae</taxon>
        <taxon>Mikania</taxon>
    </lineage>
</organism>
<evidence type="ECO:0000313" key="1">
    <source>
        <dbReference type="EMBL" id="KAD7480511.1"/>
    </source>
</evidence>
<comment type="caution">
    <text evidence="1">The sequence shown here is derived from an EMBL/GenBank/DDBJ whole genome shotgun (WGS) entry which is preliminary data.</text>
</comment>
<dbReference type="Proteomes" id="UP000326396">
    <property type="component" value="Linkage Group LG1"/>
</dbReference>